<sequence>MLGILSNTNLKIVLPVRFGQDTMYGVIRRGITDQGDARASNIDIDFGSIQFIEPIGVVVLSNFIEYLRRCKVNGNLTNIWKTYPAVQYLDDCGFFARYHGQPLSQHAQRRPTMFPLTLISNEQAMGFLYMTLIPWAATQLGVPDEALASLRVCLEEILHNINDHSGVGVGCIHAQFFPNDGELHIAISDFGTGIPNVVRTRVPQISDAEALKLACTQGFTTQSNVRNRGAGLDVLISTITTKDRGHISIISGRANISALNVGGIAKRTARTKPFVYPGTLVRVALKTDRLQGWIDEVEPEVFKW</sequence>
<organism evidence="1 2">
    <name type="scientific">Ottowia flava</name>
    <dbReference type="NCBI Taxonomy" id="2675430"/>
    <lineage>
        <taxon>Bacteria</taxon>
        <taxon>Pseudomonadati</taxon>
        <taxon>Pseudomonadota</taxon>
        <taxon>Betaproteobacteria</taxon>
        <taxon>Burkholderiales</taxon>
        <taxon>Comamonadaceae</taxon>
        <taxon>Ottowia</taxon>
    </lineage>
</organism>
<comment type="caution">
    <text evidence="1">The sequence shown here is derived from an EMBL/GenBank/DDBJ whole genome shotgun (WGS) entry which is preliminary data.</text>
</comment>
<dbReference type="EMBL" id="JBHUEJ010000019">
    <property type="protein sequence ID" value="MFD1710806.1"/>
    <property type="molecule type" value="Genomic_DNA"/>
</dbReference>
<dbReference type="SUPFAM" id="SSF55874">
    <property type="entry name" value="ATPase domain of HSP90 chaperone/DNA topoisomerase II/histidine kinase"/>
    <property type="match status" value="1"/>
</dbReference>
<reference evidence="2" key="1">
    <citation type="journal article" date="2019" name="Int. J. Syst. Evol. Microbiol.">
        <title>The Global Catalogue of Microorganisms (GCM) 10K type strain sequencing project: providing services to taxonomists for standard genome sequencing and annotation.</title>
        <authorList>
            <consortium name="The Broad Institute Genomics Platform"/>
            <consortium name="The Broad Institute Genome Sequencing Center for Infectious Disease"/>
            <person name="Wu L."/>
            <person name="Ma J."/>
        </authorList>
    </citation>
    <scope>NUCLEOTIDE SEQUENCE [LARGE SCALE GENOMIC DNA]</scope>
    <source>
        <strain evidence="2">LMG 29247</strain>
    </source>
</reference>
<dbReference type="RefSeq" id="WP_147911668.1">
    <property type="nucleotide sequence ID" value="NZ_JBHUEJ010000019.1"/>
</dbReference>
<keyword evidence="2" id="KW-1185">Reference proteome</keyword>
<dbReference type="InterPro" id="IPR036890">
    <property type="entry name" value="HATPase_C_sf"/>
</dbReference>
<evidence type="ECO:0000313" key="1">
    <source>
        <dbReference type="EMBL" id="MFD1710806.1"/>
    </source>
</evidence>
<evidence type="ECO:0000313" key="2">
    <source>
        <dbReference type="Proteomes" id="UP001597304"/>
    </source>
</evidence>
<dbReference type="Gene3D" id="3.30.565.10">
    <property type="entry name" value="Histidine kinase-like ATPase, C-terminal domain"/>
    <property type="match status" value="1"/>
</dbReference>
<keyword evidence="1" id="KW-0418">Kinase</keyword>
<protein>
    <submittedName>
        <fullName evidence="1">Histidine kinase</fullName>
    </submittedName>
</protein>
<name>A0ABW4KTT8_9BURK</name>
<dbReference type="Proteomes" id="UP001597304">
    <property type="component" value="Unassembled WGS sequence"/>
</dbReference>
<proteinExistence type="predicted"/>
<accession>A0ABW4KTT8</accession>
<dbReference type="GO" id="GO:0016301">
    <property type="term" value="F:kinase activity"/>
    <property type="evidence" value="ECO:0007669"/>
    <property type="project" value="UniProtKB-KW"/>
</dbReference>
<gene>
    <name evidence="1" type="ORF">ACFSF0_09330</name>
</gene>
<keyword evidence="1" id="KW-0808">Transferase</keyword>